<feature type="compositionally biased region" description="Polar residues" evidence="3">
    <location>
        <begin position="311"/>
        <end position="325"/>
    </location>
</feature>
<dbReference type="eggNOG" id="KOG1953">
    <property type="taxonomic scope" value="Eukaryota"/>
</dbReference>
<dbReference type="InterPro" id="IPR058565">
    <property type="entry name" value="Ig_TRAPPC9_Trs120_1st"/>
</dbReference>
<accession>G7E630</accession>
<dbReference type="InParanoid" id="G7E630"/>
<feature type="domain" description="Trs120/TRAPPC9 third Ig-like" evidence="7">
    <location>
        <begin position="1064"/>
        <end position="1201"/>
    </location>
</feature>
<protein>
    <submittedName>
        <fullName evidence="9">Uncharacterized protein</fullName>
    </submittedName>
</protein>
<name>G7E630_MIXOS</name>
<feature type="domain" description="Trs120/TRAPPC9 N-terminal" evidence="4">
    <location>
        <begin position="92"/>
        <end position="395"/>
    </location>
</feature>
<evidence type="ECO:0000313" key="9">
    <source>
        <dbReference type="EMBL" id="GAA98290.1"/>
    </source>
</evidence>
<dbReference type="InterPro" id="IPR058564">
    <property type="entry name" value="TPR_TRAPPC9_Trs120"/>
</dbReference>
<dbReference type="OMA" id="EHSRDRM"/>
<dbReference type="Pfam" id="PF26251">
    <property type="entry name" value="TPR_TRAPPC9-Trs120"/>
    <property type="match status" value="1"/>
</dbReference>
<dbReference type="STRING" id="764103.G7E630"/>
<comment type="subcellular location">
    <subcellularLocation>
        <location evidence="1">Golgi apparatus</location>
    </subcellularLocation>
</comment>
<keyword evidence="2" id="KW-0333">Golgi apparatus</keyword>
<feature type="region of interest" description="Disordered" evidence="3">
    <location>
        <begin position="307"/>
        <end position="335"/>
    </location>
</feature>
<feature type="domain" description="Trs120/TRAPPC9 fourth Ig-like" evidence="8">
    <location>
        <begin position="1222"/>
        <end position="1307"/>
    </location>
</feature>
<organism evidence="9 10">
    <name type="scientific">Mixia osmundae (strain CBS 9802 / IAM 14324 / JCM 22182 / KY 12970)</name>
    <dbReference type="NCBI Taxonomy" id="764103"/>
    <lineage>
        <taxon>Eukaryota</taxon>
        <taxon>Fungi</taxon>
        <taxon>Dikarya</taxon>
        <taxon>Basidiomycota</taxon>
        <taxon>Pucciniomycotina</taxon>
        <taxon>Mixiomycetes</taxon>
        <taxon>Mixiales</taxon>
        <taxon>Mixiaceae</taxon>
        <taxon>Mixia</taxon>
    </lineage>
</organism>
<feature type="region of interest" description="Disordered" evidence="3">
    <location>
        <begin position="263"/>
        <end position="286"/>
    </location>
</feature>
<sequence length="1333" mass="144169">MLFRSYGQAARCKILILDLNPSKLESIERIKHVLRTDCAHIDLASLSELPSGRYAAPRVRSGTPVALTESQANGHAPTANSPFGPTPASKPMIFEYVDSQTEHAQPGSMLDFQRSRQIWGLLIIASAPSESDPIDLRSEHLAVRARYAHVDSARCCLVGKGAPTELPEGMIALPDAPDELASALRAVMSEMASSSLHDFAILSAQLEHRKLIETPTDSSARSGDVLARSISPEPLSPVGYTIPTASHSSAALNAFGHLGLRAKNSPKSSTASLPSGPPLRSSSAPVLAPGATVHDLSLSSNGINGIRPTSLADQSNDHASASMSAVPQAGRTSRRLPGRLAKIRADLKLMAGRWDEAQAGYNDAIVLAKNFSDHVWHASALEGLIALQIVQAWHSTISAPPMPVPKDLVALTKPQSKPFSAHDTLSLEMPDKMAEVLTLYAKSAPAQDAFPSDPLALTNETAHPLILAEAHLRVVELNHAVVLAGGWNARLVQELVFARGDLHASAATLAHTALKQTILDHLAFAYTPHLVRSDLLERHQLVMRVAELYGQYGRLRRQVLMLCEAACLAATICVQSPGTPVAHSLAAQGTAGLQRALVVLAVLAASGDKPSLLQQTGWPSLQVMMAKDAVNAARLLGDTEGMIRFATASLRHLSGTLAGEQYNLSVDFPEMVLAAAQAEPDKVLPYWGPPAPVVSASLDATPARKQLHAVKAKEAALGKLESMSDFIYTPTTNLRAEMNRPPYAVGDLITCSVVLQNPFAFPISIEDCQLVTAGNVNFEPYSITTTLASQSVSTVRLSGRPTSTGELVFTGCRFRLVGTSHETFPFDRSDRQLSTYSQVHEDYRVKRGSRISHARPPSLPVTGKVAALALTVVSELPTLALQSSSIRHNALMSFEGEASTVALTLINQSGRTVNFLKAIFHDNHTAAAYLALQTQELTPDRVYEIERDLVASPVLSQVSSADDFSIAPGESRAVSFNCLGKLGCTSASITLEYGHLATDAAAPSTTWVRRLTYDFDITVLGALQVERLTAKPLRRLDEPMLTHRRASSLTLRGRRASVDLSLDKHLNADEVDEHNVLLFEVRNTFSKPFEISIGRMHDGDFDRVREKIEPGATASIALRHRRMRIAEAALMRTIPSPLGRQFVVAKAPLEARAEQVALARFWRRQAFLDDCTATWREVGSRRQGTLSLRALGLDDRLLHMLAARPVDLRLSSDRPLLRDRACAVTSEADAFISIRGHIRNRSARSINAVAAIVLLPSADTHSEVTNQVLFDGPTTFDLAALQENEETSVETNVILLADGVFDFGLQLYQYDAEDWQAVIAAPEPLRVHCKSAG</sequence>
<keyword evidence="10" id="KW-1185">Reference proteome</keyword>
<dbReference type="Pfam" id="PF26280">
    <property type="entry name" value="Ig_TRAPPC9-Trs120_2nd"/>
    <property type="match status" value="1"/>
</dbReference>
<dbReference type="InterPro" id="IPR058563">
    <property type="entry name" value="Trs120_TRAPPC9_N"/>
</dbReference>
<dbReference type="RefSeq" id="XP_014569193.1">
    <property type="nucleotide sequence ID" value="XM_014713707.1"/>
</dbReference>
<gene>
    <name evidence="9" type="primary">Mo04974</name>
    <name evidence="9" type="ORF">E5Q_04974</name>
</gene>
<evidence type="ECO:0000259" key="5">
    <source>
        <dbReference type="Pfam" id="PF26251"/>
    </source>
</evidence>
<dbReference type="FunCoup" id="G7E630">
    <property type="interactions" value="55"/>
</dbReference>
<evidence type="ECO:0000259" key="8">
    <source>
        <dbReference type="Pfam" id="PF26283"/>
    </source>
</evidence>
<evidence type="ECO:0000259" key="4">
    <source>
        <dbReference type="Pfam" id="PF08626"/>
    </source>
</evidence>
<dbReference type="Pfam" id="PF26254">
    <property type="entry name" value="Ig_TRAPPC9-Trs120_1st"/>
    <property type="match status" value="1"/>
</dbReference>
<dbReference type="GO" id="GO:0005802">
    <property type="term" value="C:trans-Golgi network"/>
    <property type="evidence" value="ECO:0007669"/>
    <property type="project" value="TreeGrafter"/>
</dbReference>
<proteinExistence type="predicted"/>
<evidence type="ECO:0000256" key="2">
    <source>
        <dbReference type="ARBA" id="ARBA00023034"/>
    </source>
</evidence>
<reference evidence="9 10" key="2">
    <citation type="journal article" date="2012" name="Open Biol.">
        <title>Characteristics of nucleosomes and linker DNA regions on the genome of the basidiomycete Mixia osmundae revealed by mono- and dinucleosome mapping.</title>
        <authorList>
            <person name="Nishida H."/>
            <person name="Kondo S."/>
            <person name="Matsumoto T."/>
            <person name="Suzuki Y."/>
            <person name="Yoshikawa H."/>
            <person name="Taylor T.D."/>
            <person name="Sugiyama J."/>
        </authorList>
    </citation>
    <scope>NUCLEOTIDE SEQUENCE [LARGE SCALE GENOMIC DNA]</scope>
    <source>
        <strain evidence="10">CBS 9802 / IAM 14324 / JCM 22182 / KY 12970</strain>
    </source>
</reference>
<feature type="domain" description="Trs120/TRAPPC9 first Ig-like" evidence="6">
    <location>
        <begin position="702"/>
        <end position="835"/>
    </location>
</feature>
<reference evidence="9 10" key="1">
    <citation type="journal article" date="2011" name="J. Gen. Appl. Microbiol.">
        <title>Draft genome sequencing of the enigmatic basidiomycete Mixia osmundae.</title>
        <authorList>
            <person name="Nishida H."/>
            <person name="Nagatsuka Y."/>
            <person name="Sugiyama J."/>
        </authorList>
    </citation>
    <scope>NUCLEOTIDE SEQUENCE [LARGE SCALE GENOMIC DNA]</scope>
    <source>
        <strain evidence="10">CBS 9802 / IAM 14324 / JCM 22182 / KY 12970</strain>
    </source>
</reference>
<dbReference type="InterPro" id="IPR013935">
    <property type="entry name" value="Trs120_TRAPPC9"/>
</dbReference>
<dbReference type="EMBL" id="BABT02000150">
    <property type="protein sequence ID" value="GAA98290.1"/>
    <property type="molecule type" value="Genomic_DNA"/>
</dbReference>
<feature type="compositionally biased region" description="Low complexity" evidence="3">
    <location>
        <begin position="271"/>
        <end position="285"/>
    </location>
</feature>
<dbReference type="Proteomes" id="UP000009131">
    <property type="component" value="Unassembled WGS sequence"/>
</dbReference>
<dbReference type="Pfam" id="PF26282">
    <property type="entry name" value="Ig_TRAPPC9-Trs120_3rd"/>
    <property type="match status" value="1"/>
</dbReference>
<evidence type="ECO:0000256" key="1">
    <source>
        <dbReference type="ARBA" id="ARBA00004555"/>
    </source>
</evidence>
<dbReference type="Pfam" id="PF26283">
    <property type="entry name" value="Ig_TRAPPC9-Trs120_4th"/>
    <property type="match status" value="1"/>
</dbReference>
<feature type="domain" description="Trs120/TRAPPC9 TPR region" evidence="5">
    <location>
        <begin position="429"/>
        <end position="676"/>
    </location>
</feature>
<dbReference type="Pfam" id="PF08626">
    <property type="entry name" value="TRAPPC9-Trs120"/>
    <property type="match status" value="1"/>
</dbReference>
<dbReference type="HOGENOM" id="CLU_002231_2_1_1"/>
<dbReference type="PANTHER" id="PTHR21512:SF5">
    <property type="entry name" value="TRAFFICKING PROTEIN PARTICLE COMPLEX SUBUNIT 9"/>
    <property type="match status" value="1"/>
</dbReference>
<dbReference type="PANTHER" id="PTHR21512">
    <property type="entry name" value="TRAFFICKING PROTEIN PARTICLE COMPLEX SUBUNIT 9"/>
    <property type="match status" value="1"/>
</dbReference>
<dbReference type="InterPro" id="IPR058567">
    <property type="entry name" value="Ig_TRAPPC9_Trs120_3rd"/>
</dbReference>
<evidence type="ECO:0000256" key="3">
    <source>
        <dbReference type="SAM" id="MobiDB-lite"/>
    </source>
</evidence>
<dbReference type="InterPro" id="IPR058568">
    <property type="entry name" value="Ig_TRAPPC9_Trs120_4th"/>
</dbReference>
<evidence type="ECO:0000313" key="10">
    <source>
        <dbReference type="Proteomes" id="UP000009131"/>
    </source>
</evidence>
<comment type="caution">
    <text evidence="9">The sequence shown here is derived from an EMBL/GenBank/DDBJ whole genome shotgun (WGS) entry which is preliminary data.</text>
</comment>
<dbReference type="OrthoDB" id="27962at2759"/>
<evidence type="ECO:0000259" key="6">
    <source>
        <dbReference type="Pfam" id="PF26254"/>
    </source>
</evidence>
<evidence type="ECO:0000259" key="7">
    <source>
        <dbReference type="Pfam" id="PF26282"/>
    </source>
</evidence>